<evidence type="ECO:0000313" key="10">
    <source>
        <dbReference type="Proteomes" id="UP000036932"/>
    </source>
</evidence>
<name>A0A0M1P2A3_9BACL</name>
<keyword evidence="5" id="KW-0408">Iron</keyword>
<dbReference type="InterPro" id="IPR036895">
    <property type="entry name" value="Uracil-DNA_glycosylase-like_sf"/>
</dbReference>
<dbReference type="CDD" id="cd10030">
    <property type="entry name" value="UDG-F4_TTUDGA_SPO1dp_like"/>
    <property type="match status" value="1"/>
</dbReference>
<protein>
    <submittedName>
        <fullName evidence="9">Uracil-DNA glycosylase</fullName>
    </submittedName>
</protein>
<evidence type="ECO:0000256" key="1">
    <source>
        <dbReference type="ARBA" id="ARBA00022485"/>
    </source>
</evidence>
<keyword evidence="4" id="KW-0378">Hydrolase</keyword>
<dbReference type="PANTHER" id="PTHR33693:SF1">
    <property type="entry name" value="TYPE-4 URACIL-DNA GLYCOSYLASE"/>
    <property type="match status" value="1"/>
</dbReference>
<dbReference type="OrthoDB" id="5290748at2"/>
<evidence type="ECO:0000256" key="3">
    <source>
        <dbReference type="ARBA" id="ARBA00022763"/>
    </source>
</evidence>
<dbReference type="GO" id="GO:0051539">
    <property type="term" value="F:4 iron, 4 sulfur cluster binding"/>
    <property type="evidence" value="ECO:0007669"/>
    <property type="project" value="UniProtKB-KW"/>
</dbReference>
<dbReference type="Proteomes" id="UP000036932">
    <property type="component" value="Unassembled WGS sequence"/>
</dbReference>
<evidence type="ECO:0000313" key="9">
    <source>
        <dbReference type="EMBL" id="KOR88606.1"/>
    </source>
</evidence>
<dbReference type="InterPro" id="IPR005122">
    <property type="entry name" value="Uracil-DNA_glycosylase-like"/>
</dbReference>
<keyword evidence="10" id="KW-1185">Reference proteome</keyword>
<dbReference type="SMART" id="SM00986">
    <property type="entry name" value="UDG"/>
    <property type="match status" value="1"/>
</dbReference>
<dbReference type="InterPro" id="IPR051536">
    <property type="entry name" value="UDG_Type-4/5"/>
</dbReference>
<dbReference type="AlphaFoldDB" id="A0A0M1P2A3"/>
<keyword evidence="3" id="KW-0227">DNA damage</keyword>
<feature type="domain" description="Uracil-DNA glycosylase-like" evidence="8">
    <location>
        <begin position="31"/>
        <end position="212"/>
    </location>
</feature>
<dbReference type="EMBL" id="LIUT01000001">
    <property type="protein sequence ID" value="KOR88606.1"/>
    <property type="molecule type" value="Genomic_DNA"/>
</dbReference>
<keyword evidence="1" id="KW-0004">4Fe-4S</keyword>
<keyword evidence="7" id="KW-0234">DNA repair</keyword>
<comment type="caution">
    <text evidence="9">The sequence shown here is derived from an EMBL/GenBank/DDBJ whole genome shotgun (WGS) entry which is preliminary data.</text>
</comment>
<dbReference type="GO" id="GO:0006281">
    <property type="term" value="P:DNA repair"/>
    <property type="evidence" value="ECO:0007669"/>
    <property type="project" value="UniProtKB-KW"/>
</dbReference>
<dbReference type="Gene3D" id="3.40.470.10">
    <property type="entry name" value="Uracil-DNA glycosylase-like domain"/>
    <property type="match status" value="1"/>
</dbReference>
<evidence type="ECO:0000256" key="6">
    <source>
        <dbReference type="ARBA" id="ARBA00023014"/>
    </source>
</evidence>
<dbReference type="SUPFAM" id="SSF52141">
    <property type="entry name" value="Uracil-DNA glycosylase-like"/>
    <property type="match status" value="1"/>
</dbReference>
<dbReference type="SMART" id="SM00987">
    <property type="entry name" value="UreE_C"/>
    <property type="match status" value="1"/>
</dbReference>
<evidence type="ECO:0000256" key="2">
    <source>
        <dbReference type="ARBA" id="ARBA00022723"/>
    </source>
</evidence>
<dbReference type="GO" id="GO:0097506">
    <property type="term" value="F:deaminated base DNA N-glycosylase activity"/>
    <property type="evidence" value="ECO:0007669"/>
    <property type="project" value="UniProtKB-ARBA"/>
</dbReference>
<reference evidence="10" key="1">
    <citation type="submission" date="2015-08" db="EMBL/GenBank/DDBJ databases">
        <title>Genome sequencing project for genomic taxonomy and phylogenomics of Bacillus-like bacteria.</title>
        <authorList>
            <person name="Liu B."/>
            <person name="Wang J."/>
            <person name="Zhu Y."/>
            <person name="Liu G."/>
            <person name="Chen Q."/>
            <person name="Chen Z."/>
            <person name="Lan J."/>
            <person name="Che J."/>
            <person name="Ge C."/>
            <person name="Shi H."/>
            <person name="Pan Z."/>
            <person name="Liu X."/>
        </authorList>
    </citation>
    <scope>NUCLEOTIDE SEQUENCE [LARGE SCALE GENOMIC DNA]</scope>
    <source>
        <strain evidence="10">FJAT-22460</strain>
    </source>
</reference>
<evidence type="ECO:0000259" key="8">
    <source>
        <dbReference type="SMART" id="SM00986"/>
    </source>
</evidence>
<dbReference type="Pfam" id="PF03167">
    <property type="entry name" value="UDG"/>
    <property type="match status" value="1"/>
</dbReference>
<dbReference type="PATRIC" id="fig|1705565.3.peg.2930"/>
<evidence type="ECO:0000256" key="7">
    <source>
        <dbReference type="ARBA" id="ARBA00023204"/>
    </source>
</evidence>
<keyword evidence="6" id="KW-0411">Iron-sulfur</keyword>
<sequence length="222" mass="24679">MDEVQSALVDPAIIALCRARLAHQPVEGFLLGRGAKAAKIMFVGEAPGAHEIEEGKPFAGQAGQVMNTYLERLNLTREQVYITSAVRSRPYKDKEIVRSSGKKIFSRSNRSPTKAEVLAHAPLLDEEIRWVKPQIIAPMGNTALHRLIGNHETVTSMHGKLMEGPIQQAAQMDHPEAGYRFSEEIYKIFPLFHPAAVMYNRKLSRLIESDLDTLAGILSNKP</sequence>
<keyword evidence="2" id="KW-0479">Metal-binding</keyword>
<dbReference type="GO" id="GO:0046872">
    <property type="term" value="F:metal ion binding"/>
    <property type="evidence" value="ECO:0007669"/>
    <property type="project" value="UniProtKB-KW"/>
</dbReference>
<dbReference type="PANTHER" id="PTHR33693">
    <property type="entry name" value="TYPE-5 URACIL-DNA GLYCOSYLASE"/>
    <property type="match status" value="1"/>
</dbReference>
<dbReference type="RefSeq" id="WP_054401580.1">
    <property type="nucleotide sequence ID" value="NZ_LIUT01000001.1"/>
</dbReference>
<organism evidence="9 10">
    <name type="scientific">Paenibacillus solani</name>
    <dbReference type="NCBI Taxonomy" id="1705565"/>
    <lineage>
        <taxon>Bacteria</taxon>
        <taxon>Bacillati</taxon>
        <taxon>Bacillota</taxon>
        <taxon>Bacilli</taxon>
        <taxon>Bacillales</taxon>
        <taxon>Paenibacillaceae</taxon>
        <taxon>Paenibacillus</taxon>
    </lineage>
</organism>
<gene>
    <name evidence="9" type="ORF">AM231_05190</name>
</gene>
<accession>A0A0M1P2A3</accession>
<proteinExistence type="predicted"/>
<evidence type="ECO:0000256" key="4">
    <source>
        <dbReference type="ARBA" id="ARBA00022801"/>
    </source>
</evidence>
<evidence type="ECO:0000256" key="5">
    <source>
        <dbReference type="ARBA" id="ARBA00023004"/>
    </source>
</evidence>